<name>A0A1R3R807_ASPC5</name>
<feature type="region of interest" description="Disordered" evidence="6">
    <location>
        <begin position="35"/>
        <end position="92"/>
    </location>
</feature>
<organism evidence="8 9">
    <name type="scientific">Aspergillus carbonarius (strain ITEM 5010)</name>
    <dbReference type="NCBI Taxonomy" id="602072"/>
    <lineage>
        <taxon>Eukaryota</taxon>
        <taxon>Fungi</taxon>
        <taxon>Dikarya</taxon>
        <taxon>Ascomycota</taxon>
        <taxon>Pezizomycotina</taxon>
        <taxon>Eurotiomycetes</taxon>
        <taxon>Eurotiomycetidae</taxon>
        <taxon>Eurotiales</taxon>
        <taxon>Aspergillaceae</taxon>
        <taxon>Aspergillus</taxon>
        <taxon>Aspergillus subgen. Circumdati</taxon>
    </lineage>
</organism>
<evidence type="ECO:0000256" key="4">
    <source>
        <dbReference type="ARBA" id="ARBA00023163"/>
    </source>
</evidence>
<evidence type="ECO:0000256" key="3">
    <source>
        <dbReference type="ARBA" id="ARBA00023125"/>
    </source>
</evidence>
<dbReference type="GO" id="GO:0008270">
    <property type="term" value="F:zinc ion binding"/>
    <property type="evidence" value="ECO:0007669"/>
    <property type="project" value="InterPro"/>
</dbReference>
<evidence type="ECO:0000256" key="5">
    <source>
        <dbReference type="ARBA" id="ARBA00023242"/>
    </source>
</evidence>
<keyword evidence="3" id="KW-0238">DNA-binding</keyword>
<dbReference type="EMBL" id="KV907516">
    <property type="protein sequence ID" value="OOF90590.1"/>
    <property type="molecule type" value="Genomic_DNA"/>
</dbReference>
<evidence type="ECO:0000256" key="2">
    <source>
        <dbReference type="ARBA" id="ARBA00023015"/>
    </source>
</evidence>
<keyword evidence="2" id="KW-0805">Transcription regulation</keyword>
<dbReference type="PANTHER" id="PTHR47171:SF6">
    <property type="entry name" value="SPECIFIC TRANSCRIPTION FACTOR, PUTATIVE (AFU_ORTHOLOGUE AFUA_2G06130)-RELATED"/>
    <property type="match status" value="1"/>
</dbReference>
<feature type="compositionally biased region" description="Basic and acidic residues" evidence="6">
    <location>
        <begin position="78"/>
        <end position="88"/>
    </location>
</feature>
<feature type="domain" description="Xylanolytic transcriptional activator regulatory" evidence="7">
    <location>
        <begin position="283"/>
        <end position="351"/>
    </location>
</feature>
<keyword evidence="1" id="KW-0862">Zinc</keyword>
<evidence type="ECO:0000256" key="1">
    <source>
        <dbReference type="ARBA" id="ARBA00022833"/>
    </source>
</evidence>
<dbReference type="OMA" id="FENHERC"/>
<proteinExistence type="predicted"/>
<feature type="compositionally biased region" description="Polar residues" evidence="6">
    <location>
        <begin position="64"/>
        <end position="74"/>
    </location>
</feature>
<reference evidence="9" key="1">
    <citation type="journal article" date="2017" name="Genome Biol.">
        <title>Comparative genomics reveals high biological diversity and specific adaptations in the industrially and medically important fungal genus Aspergillus.</title>
        <authorList>
            <person name="de Vries R.P."/>
            <person name="Riley R."/>
            <person name="Wiebenga A."/>
            <person name="Aguilar-Osorio G."/>
            <person name="Amillis S."/>
            <person name="Uchima C.A."/>
            <person name="Anderluh G."/>
            <person name="Asadollahi M."/>
            <person name="Askin M."/>
            <person name="Barry K."/>
            <person name="Battaglia E."/>
            <person name="Bayram O."/>
            <person name="Benocci T."/>
            <person name="Braus-Stromeyer S.A."/>
            <person name="Caldana C."/>
            <person name="Canovas D."/>
            <person name="Cerqueira G.C."/>
            <person name="Chen F."/>
            <person name="Chen W."/>
            <person name="Choi C."/>
            <person name="Clum A."/>
            <person name="Dos Santos R.A."/>
            <person name="Damasio A.R."/>
            <person name="Diallinas G."/>
            <person name="Emri T."/>
            <person name="Fekete E."/>
            <person name="Flipphi M."/>
            <person name="Freyberg S."/>
            <person name="Gallo A."/>
            <person name="Gournas C."/>
            <person name="Habgood R."/>
            <person name="Hainaut M."/>
            <person name="Harispe M.L."/>
            <person name="Henrissat B."/>
            <person name="Hilden K.S."/>
            <person name="Hope R."/>
            <person name="Hossain A."/>
            <person name="Karabika E."/>
            <person name="Karaffa L."/>
            <person name="Karanyi Z."/>
            <person name="Krasevec N."/>
            <person name="Kuo A."/>
            <person name="Kusch H."/>
            <person name="LaButti K."/>
            <person name="Lagendijk E.L."/>
            <person name="Lapidus A."/>
            <person name="Levasseur A."/>
            <person name="Lindquist E."/>
            <person name="Lipzen A."/>
            <person name="Logrieco A.F."/>
            <person name="MacCabe A."/>
            <person name="Maekelae M.R."/>
            <person name="Malavazi I."/>
            <person name="Melin P."/>
            <person name="Meyer V."/>
            <person name="Mielnichuk N."/>
            <person name="Miskei M."/>
            <person name="Molnar A.P."/>
            <person name="Mule G."/>
            <person name="Ngan C.Y."/>
            <person name="Orejas M."/>
            <person name="Orosz E."/>
            <person name="Ouedraogo J.P."/>
            <person name="Overkamp K.M."/>
            <person name="Park H.-S."/>
            <person name="Perrone G."/>
            <person name="Piumi F."/>
            <person name="Punt P.J."/>
            <person name="Ram A.F."/>
            <person name="Ramon A."/>
            <person name="Rauscher S."/>
            <person name="Record E."/>
            <person name="Riano-Pachon D.M."/>
            <person name="Robert V."/>
            <person name="Roehrig J."/>
            <person name="Ruller R."/>
            <person name="Salamov A."/>
            <person name="Salih N.S."/>
            <person name="Samson R.A."/>
            <person name="Sandor E."/>
            <person name="Sanguinetti M."/>
            <person name="Schuetze T."/>
            <person name="Sepcic K."/>
            <person name="Shelest E."/>
            <person name="Sherlock G."/>
            <person name="Sophianopoulou V."/>
            <person name="Squina F.M."/>
            <person name="Sun H."/>
            <person name="Susca A."/>
            <person name="Todd R.B."/>
            <person name="Tsang A."/>
            <person name="Unkles S.E."/>
            <person name="van de Wiele N."/>
            <person name="van Rossen-Uffink D."/>
            <person name="Oliveira J.V."/>
            <person name="Vesth T.C."/>
            <person name="Visser J."/>
            <person name="Yu J.-H."/>
            <person name="Zhou M."/>
            <person name="Andersen M.R."/>
            <person name="Archer D.B."/>
            <person name="Baker S.E."/>
            <person name="Benoit I."/>
            <person name="Brakhage A.A."/>
            <person name="Braus G.H."/>
            <person name="Fischer R."/>
            <person name="Frisvad J.C."/>
            <person name="Goldman G.H."/>
            <person name="Houbraken J."/>
            <person name="Oakley B."/>
            <person name="Pocsi I."/>
            <person name="Scazzocchio C."/>
            <person name="Seiboth B."/>
            <person name="vanKuyk P.A."/>
            <person name="Wortman J."/>
            <person name="Dyer P.S."/>
            <person name="Grigoriev I.V."/>
        </authorList>
    </citation>
    <scope>NUCLEOTIDE SEQUENCE [LARGE SCALE GENOMIC DNA]</scope>
    <source>
        <strain evidence="9">ITEM 5010</strain>
    </source>
</reference>
<dbReference type="InterPro" id="IPR052073">
    <property type="entry name" value="Amide_Lactam_Regulators"/>
</dbReference>
<dbReference type="Proteomes" id="UP000188318">
    <property type="component" value="Unassembled WGS sequence"/>
</dbReference>
<evidence type="ECO:0000259" key="7">
    <source>
        <dbReference type="SMART" id="SM00906"/>
    </source>
</evidence>
<protein>
    <recommendedName>
        <fullName evidence="7">Xylanolytic transcriptional activator regulatory domain-containing protein</fullName>
    </recommendedName>
</protein>
<dbReference type="GO" id="GO:0006351">
    <property type="term" value="P:DNA-templated transcription"/>
    <property type="evidence" value="ECO:0007669"/>
    <property type="project" value="InterPro"/>
</dbReference>
<dbReference type="CDD" id="cd12148">
    <property type="entry name" value="fungal_TF_MHR"/>
    <property type="match status" value="1"/>
</dbReference>
<dbReference type="InterPro" id="IPR007219">
    <property type="entry name" value="XnlR_reg_dom"/>
</dbReference>
<dbReference type="STRING" id="602072.A0A1R3R807"/>
<dbReference type="PANTHER" id="PTHR47171">
    <property type="entry name" value="FARA-RELATED"/>
    <property type="match status" value="1"/>
</dbReference>
<dbReference type="AlphaFoldDB" id="A0A1R3R807"/>
<keyword evidence="9" id="KW-1185">Reference proteome</keyword>
<gene>
    <name evidence="8" type="ORF">ASPCADRAFT_178807</name>
</gene>
<dbReference type="Pfam" id="PF04082">
    <property type="entry name" value="Fungal_trans"/>
    <property type="match status" value="1"/>
</dbReference>
<dbReference type="SMART" id="SM00906">
    <property type="entry name" value="Fungal_trans"/>
    <property type="match status" value="1"/>
</dbReference>
<evidence type="ECO:0000256" key="6">
    <source>
        <dbReference type="SAM" id="MobiDB-lite"/>
    </source>
</evidence>
<keyword evidence="5" id="KW-0539">Nucleus</keyword>
<dbReference type="GO" id="GO:0003677">
    <property type="term" value="F:DNA binding"/>
    <property type="evidence" value="ECO:0007669"/>
    <property type="project" value="UniProtKB-KW"/>
</dbReference>
<evidence type="ECO:0000313" key="8">
    <source>
        <dbReference type="EMBL" id="OOF90590.1"/>
    </source>
</evidence>
<accession>A0A1R3R807</accession>
<sequence>MELAWLAETPHSNHRRRVLRACPRCQIRKKRCRHVEPVPSPSRARILNRQSKPTASEVPHPSRETSASDTTVSPRTPRAQDESTRPERFLGAMNPESLIREKLDPAASVHPLRDRIGLWITSPVADRRQRETQDGAISVSPYPVELQTIADQLRQKHESAMTACMRLPYSTQQQLIPIYLSKVNHILPIVDQDAFHTAQSEGTASPFLERAICLVAAKDKAAAPYLRLYENGPVLSPTEFCSDIYRGLCVVINEGLEPDRITRIRVLALMALHCEDSEGTETASMHLYRAIHQAQAVGLHLVRPGNTEHPLSRLFWCLWTLDKTHACMGGRAVLLADQDISIRKPAVIRNYLSRPRTAFEVWFAISDLLSDVIYLYRPGADRNSRAARWEKGFPSFDEIIGSGVEEDVDIGTLGFLELFYHAVGILFARNHSPEHIESPSPFHIRQDHAAIRIQSIAAKECLHDLPPLPIVPYALSLSMGVSYQQYRSSNLITHLSRSKADLEARCSLLEILSPYWYSADKMAQLGRKALNQIQERPDNQPGLTMTGNAVQPPVGSMRTEAGHGNRFTWVNSTSIDSTTDDSANAAAESSHNELQDLGLDGFADIDTLFGDFLDLSLPNGYWDSAFPMTMLDTNGMQQ</sequence>
<dbReference type="VEuPathDB" id="FungiDB:ASPCADRAFT_178807"/>
<keyword evidence="4" id="KW-0804">Transcription</keyword>
<evidence type="ECO:0000313" key="9">
    <source>
        <dbReference type="Proteomes" id="UP000188318"/>
    </source>
</evidence>
<dbReference type="OrthoDB" id="10031947at2759"/>